<accession>A0ABQ9WVU9</accession>
<comment type="caution">
    <text evidence="2">The sequence shown here is derived from an EMBL/GenBank/DDBJ whole genome shotgun (WGS) entry which is preliminary data.</text>
</comment>
<dbReference type="Proteomes" id="UP001281761">
    <property type="component" value="Unassembled WGS sequence"/>
</dbReference>
<gene>
    <name evidence="2" type="ORF">BLNAU_21457</name>
</gene>
<evidence type="ECO:0000313" key="2">
    <source>
        <dbReference type="EMBL" id="KAK2943626.1"/>
    </source>
</evidence>
<dbReference type="EMBL" id="JARBJD010000336">
    <property type="protein sequence ID" value="KAK2943626.1"/>
    <property type="molecule type" value="Genomic_DNA"/>
</dbReference>
<keyword evidence="3" id="KW-1185">Reference proteome</keyword>
<name>A0ABQ9WVU9_9EUKA</name>
<protein>
    <submittedName>
        <fullName evidence="2">Uncharacterized protein</fullName>
    </submittedName>
</protein>
<evidence type="ECO:0000256" key="1">
    <source>
        <dbReference type="SAM" id="MobiDB-lite"/>
    </source>
</evidence>
<organism evidence="2 3">
    <name type="scientific">Blattamonas nauphoetae</name>
    <dbReference type="NCBI Taxonomy" id="2049346"/>
    <lineage>
        <taxon>Eukaryota</taxon>
        <taxon>Metamonada</taxon>
        <taxon>Preaxostyla</taxon>
        <taxon>Oxymonadida</taxon>
        <taxon>Blattamonas</taxon>
    </lineage>
</organism>
<evidence type="ECO:0000313" key="3">
    <source>
        <dbReference type="Proteomes" id="UP001281761"/>
    </source>
</evidence>
<sequence length="134" mass="15368">MNNPLHRQRNKRIQTLSISHHESHRLNNLLQSSFHSLQTPHILLLFWHRHLRNQPSSLSSVSLHYLPSVSNLPRSPLPLSTHYRLCKLLRRSKIPVGADGSKITKIHQSKPSDGGDQVHDLKRAEEDEGVCVCR</sequence>
<feature type="region of interest" description="Disordered" evidence="1">
    <location>
        <begin position="100"/>
        <end position="121"/>
    </location>
</feature>
<reference evidence="2 3" key="1">
    <citation type="journal article" date="2022" name="bioRxiv">
        <title>Genomics of Preaxostyla Flagellates Illuminates Evolutionary Transitions and the Path Towards Mitochondrial Loss.</title>
        <authorList>
            <person name="Novak L.V.F."/>
            <person name="Treitli S.C."/>
            <person name="Pyrih J."/>
            <person name="Halakuc P."/>
            <person name="Pipaliya S.V."/>
            <person name="Vacek V."/>
            <person name="Brzon O."/>
            <person name="Soukal P."/>
            <person name="Eme L."/>
            <person name="Dacks J.B."/>
            <person name="Karnkowska A."/>
            <person name="Elias M."/>
            <person name="Hampl V."/>
        </authorList>
    </citation>
    <scope>NUCLEOTIDE SEQUENCE [LARGE SCALE GENOMIC DNA]</scope>
    <source>
        <strain evidence="2">NAU3</strain>
        <tissue evidence="2">Gut</tissue>
    </source>
</reference>
<proteinExistence type="predicted"/>